<gene>
    <name evidence="4" type="ORF">CRM82_00505</name>
</gene>
<feature type="region of interest" description="Disordered" evidence="1">
    <location>
        <begin position="199"/>
        <end position="227"/>
    </location>
</feature>
<comment type="caution">
    <text evidence="4">The sequence shown here is derived from an EMBL/GenBank/DDBJ whole genome shotgun (WGS) entry which is preliminary data.</text>
</comment>
<dbReference type="STRING" id="1219032.GCA_001515545_03654"/>
<dbReference type="InterPro" id="IPR025411">
    <property type="entry name" value="DUF4136"/>
</dbReference>
<dbReference type="EMBL" id="PDEA01000001">
    <property type="protein sequence ID" value="PEH90773.1"/>
    <property type="molecule type" value="Genomic_DNA"/>
</dbReference>
<feature type="domain" description="DUF4136" evidence="3">
    <location>
        <begin position="54"/>
        <end position="183"/>
    </location>
</feature>
<feature type="chain" id="PRO_5011998428" description="DUF4136 domain-containing protein" evidence="2">
    <location>
        <begin position="18"/>
        <end position="227"/>
    </location>
</feature>
<dbReference type="Gene3D" id="3.30.160.670">
    <property type="match status" value="1"/>
</dbReference>
<protein>
    <recommendedName>
        <fullName evidence="3">DUF4136 domain-containing protein</fullName>
    </recommendedName>
</protein>
<reference evidence="5" key="1">
    <citation type="submission" date="2017-09" db="EMBL/GenBank/DDBJ databases">
        <title>FDA dAtabase for Regulatory Grade micrObial Sequences (FDA-ARGOS): Supporting development and validation of Infectious Disease Dx tests.</title>
        <authorList>
            <person name="Minogue T."/>
            <person name="Wolcott M."/>
            <person name="Wasieloski L."/>
            <person name="Aguilar W."/>
            <person name="Moore D."/>
            <person name="Tallon L."/>
            <person name="Sadzewicz L."/>
            <person name="Ott S."/>
            <person name="Zhao X."/>
            <person name="Nagaraj S."/>
            <person name="Vavikolanu K."/>
            <person name="Aluvathingal J."/>
            <person name="Nadendla S."/>
            <person name="Sichtig H."/>
        </authorList>
    </citation>
    <scope>NUCLEOTIDE SEQUENCE [LARGE SCALE GENOMIC DNA]</scope>
    <source>
        <strain evidence="5">FDAARGOS_394</strain>
    </source>
</reference>
<evidence type="ECO:0000313" key="5">
    <source>
        <dbReference type="Proteomes" id="UP000220246"/>
    </source>
</evidence>
<feature type="signal peptide" evidence="2">
    <location>
        <begin position="1"/>
        <end position="17"/>
    </location>
</feature>
<evidence type="ECO:0000313" key="4">
    <source>
        <dbReference type="EMBL" id="PEH90773.1"/>
    </source>
</evidence>
<name>A0A2A7UZV1_COMTR</name>
<feature type="compositionally biased region" description="Low complexity" evidence="1">
    <location>
        <begin position="200"/>
        <end position="227"/>
    </location>
</feature>
<dbReference type="AlphaFoldDB" id="A0A2A7UZV1"/>
<keyword evidence="2" id="KW-0732">Signal</keyword>
<organism evidence="4 5">
    <name type="scientific">Comamonas terrigena</name>
    <dbReference type="NCBI Taxonomy" id="32013"/>
    <lineage>
        <taxon>Bacteria</taxon>
        <taxon>Pseudomonadati</taxon>
        <taxon>Pseudomonadota</taxon>
        <taxon>Betaproteobacteria</taxon>
        <taxon>Burkholderiales</taxon>
        <taxon>Comamonadaceae</taxon>
        <taxon>Comamonas</taxon>
    </lineage>
</organism>
<dbReference type="Proteomes" id="UP000220246">
    <property type="component" value="Unassembled WGS sequence"/>
</dbReference>
<evidence type="ECO:0000256" key="1">
    <source>
        <dbReference type="SAM" id="MobiDB-lite"/>
    </source>
</evidence>
<dbReference type="OrthoDB" id="8687009at2"/>
<dbReference type="Pfam" id="PF13590">
    <property type="entry name" value="DUF4136"/>
    <property type="match status" value="1"/>
</dbReference>
<sequence>MALAVAAAAALALAGCASGPREITSSVSSYSTLAQLPVPPTYRMELLPSMAQQQSFALIERQAEQSLQRVGLTRDETPGKAKLVVQVMAAASYGRANNWPYYGPPGPMFGWGLGYGGRWGGGMGMSWMMDAPPMVYYRSVKLVMRDQQTQKIVYETSAAYDEVWTDDRVIYSVLFDAALTGFPHPPQGDRAVRSTIQQLPANQAPEATGAAATPASATPATAPRSTP</sequence>
<accession>A0A2A7UZV1</accession>
<evidence type="ECO:0000259" key="3">
    <source>
        <dbReference type="Pfam" id="PF13590"/>
    </source>
</evidence>
<proteinExistence type="predicted"/>
<keyword evidence="5" id="KW-1185">Reference proteome</keyword>
<evidence type="ECO:0000256" key="2">
    <source>
        <dbReference type="SAM" id="SignalP"/>
    </source>
</evidence>